<accession>A0ABS0NZD3</accession>
<dbReference type="Pfam" id="PF02771">
    <property type="entry name" value="Acyl-CoA_dh_N"/>
    <property type="match status" value="1"/>
</dbReference>
<evidence type="ECO:0000313" key="3">
    <source>
        <dbReference type="Proteomes" id="UP001194539"/>
    </source>
</evidence>
<dbReference type="SUPFAM" id="SSF56645">
    <property type="entry name" value="Acyl-CoA dehydrogenase NM domain-like"/>
    <property type="match status" value="1"/>
</dbReference>
<evidence type="ECO:0000313" key="2">
    <source>
        <dbReference type="EMBL" id="MBH5386360.1"/>
    </source>
</evidence>
<dbReference type="InterPro" id="IPR009100">
    <property type="entry name" value="AcylCoA_DH/oxidase_NM_dom_sf"/>
</dbReference>
<dbReference type="EMBL" id="JACEGD010000007">
    <property type="protein sequence ID" value="MBH5386360.1"/>
    <property type="molecule type" value="Genomic_DNA"/>
</dbReference>
<comment type="caution">
    <text evidence="2">The sequence shown here is derived from an EMBL/GenBank/DDBJ whole genome shotgun (WGS) entry which is preliminary data.</text>
</comment>
<dbReference type="Proteomes" id="UP001194539">
    <property type="component" value="Unassembled WGS sequence"/>
</dbReference>
<evidence type="ECO:0000259" key="1">
    <source>
        <dbReference type="Pfam" id="PF02771"/>
    </source>
</evidence>
<keyword evidence="3" id="KW-1185">Reference proteome</keyword>
<proteinExistence type="predicted"/>
<sequence length="126" mass="13472">MLTETQAAIRDEVRKFARESVAPYARDYEEAKQYPSRLFEELASLGLMGMMAPESVGGAGADYVSYALSLIEIAAAVEGGAEGSEAGDKVVAIGPLGLHSRRSRFVRTRAGHSSLALLITRSRDPA</sequence>
<feature type="domain" description="Acyl-CoA dehydrogenase/oxidase N-terminal" evidence="1">
    <location>
        <begin position="3"/>
        <end position="79"/>
    </location>
</feature>
<dbReference type="InterPro" id="IPR037069">
    <property type="entry name" value="AcylCoA_DH/ox_N_sf"/>
</dbReference>
<dbReference type="PANTHER" id="PTHR43884:SF12">
    <property type="entry name" value="ISOVALERYL-COA DEHYDROGENASE, MITOCHONDRIAL-RELATED"/>
    <property type="match status" value="1"/>
</dbReference>
<name>A0ABS0NZD3_9BRAD</name>
<protein>
    <submittedName>
        <fullName evidence="2">Acyl-CoA dehydrogenase family protein</fullName>
    </submittedName>
</protein>
<reference evidence="2 3" key="1">
    <citation type="submission" date="2020-07" db="EMBL/GenBank/DDBJ databases">
        <title>Bradyrhizobium diversity isolated from nodules of indigenous legumes of Western Australia.</title>
        <authorList>
            <person name="Klepa M.S."/>
        </authorList>
    </citation>
    <scope>NUCLEOTIDE SEQUENCE [LARGE SCALE GENOMIC DNA]</scope>
    <source>
        <strain evidence="2 3">CNPSo 4019</strain>
    </source>
</reference>
<organism evidence="2 3">
    <name type="scientific">Bradyrhizobium diversitatis</name>
    <dbReference type="NCBI Taxonomy" id="2755406"/>
    <lineage>
        <taxon>Bacteria</taxon>
        <taxon>Pseudomonadati</taxon>
        <taxon>Pseudomonadota</taxon>
        <taxon>Alphaproteobacteria</taxon>
        <taxon>Hyphomicrobiales</taxon>
        <taxon>Nitrobacteraceae</taxon>
        <taxon>Bradyrhizobium</taxon>
    </lineage>
</organism>
<dbReference type="PANTHER" id="PTHR43884">
    <property type="entry name" value="ACYL-COA DEHYDROGENASE"/>
    <property type="match status" value="1"/>
</dbReference>
<gene>
    <name evidence="2" type="ORF">H1B27_08685</name>
</gene>
<dbReference type="Gene3D" id="1.10.540.10">
    <property type="entry name" value="Acyl-CoA dehydrogenase/oxidase, N-terminal domain"/>
    <property type="match status" value="1"/>
</dbReference>
<dbReference type="InterPro" id="IPR013786">
    <property type="entry name" value="AcylCoA_DH/ox_N"/>
</dbReference>